<sequence>MLAQVWRGFTGGALAQGRQAYHGGPGARSWAAPAPLAELADSSTMQAVVDCDRLRVEAAKQRQGADGRRR</sequence>
<reference evidence="1 2" key="1">
    <citation type="submission" date="2017-10" db="EMBL/GenBank/DDBJ databases">
        <authorList>
            <person name="Regsiter A."/>
            <person name="William W."/>
        </authorList>
    </citation>
    <scope>NUCLEOTIDE SEQUENCE [LARGE SCALE GENOMIC DNA]</scope>
    <source>
        <strain evidence="1 2">CFBP6991</strain>
    </source>
</reference>
<accession>A0A7Z7IZX9</accession>
<dbReference type="EMBL" id="OCZC01000052">
    <property type="protein sequence ID" value="SOO23303.1"/>
    <property type="molecule type" value="Genomic_DNA"/>
</dbReference>
<dbReference type="Proteomes" id="UP000234345">
    <property type="component" value="Unassembled WGS sequence"/>
</dbReference>
<evidence type="ECO:0000313" key="1">
    <source>
        <dbReference type="EMBL" id="SOO23303.1"/>
    </source>
</evidence>
<dbReference type="AlphaFoldDB" id="A0A7Z7IZX9"/>
<organism evidence="1 2">
    <name type="scientific">Xanthomonas campestris pv. phaseoli</name>
    <dbReference type="NCBI Taxonomy" id="317013"/>
    <lineage>
        <taxon>Bacteria</taxon>
        <taxon>Pseudomonadati</taxon>
        <taxon>Pseudomonadota</taxon>
        <taxon>Gammaproteobacteria</taxon>
        <taxon>Lysobacterales</taxon>
        <taxon>Lysobacteraceae</taxon>
        <taxon>Xanthomonas</taxon>
    </lineage>
</organism>
<gene>
    <name evidence="1" type="ORF">XFF6991_260009</name>
</gene>
<name>A0A7Z7IZX9_XANCH</name>
<protein>
    <submittedName>
        <fullName evidence="1">Uncharacterized protein</fullName>
    </submittedName>
</protein>
<proteinExistence type="predicted"/>
<evidence type="ECO:0000313" key="2">
    <source>
        <dbReference type="Proteomes" id="UP000234345"/>
    </source>
</evidence>
<comment type="caution">
    <text evidence="1">The sequence shown here is derived from an EMBL/GenBank/DDBJ whole genome shotgun (WGS) entry which is preliminary data.</text>
</comment>